<dbReference type="Proteomes" id="UP000054270">
    <property type="component" value="Unassembled WGS sequence"/>
</dbReference>
<feature type="domain" description="Aminoglycoside phosphotransferase" evidence="1">
    <location>
        <begin position="62"/>
        <end position="204"/>
    </location>
</feature>
<dbReference type="Gene3D" id="3.90.1200.10">
    <property type="match status" value="1"/>
</dbReference>
<dbReference type="OrthoDB" id="10003767at2759"/>
<sequence length="468" mass="52476">MRSNEPFSLDWIGVDNPWTGVGVDLVALQTIVCDIFHVPRAQCGPPVVLNPMEEEDDDEGYARVYAFQLPSRSVVARLVAPVKPMFKTEAEVAAMDFVRSKTALPVPEIYSYCSDARNPVGVEWIIMEHMPGMMMDDALPTLQPAHLRRLAHDLVDLHDQLSKLRADGCGSIYHSTGDFGPSTFASKRCSRSLRWNLPPKELLRSMNNLCAHRLDDGYRLGPLNDINLLQFKLAVPPPAQTMPVSTSEDYVKLLAFNGSPTTRSDDDPPASEMCVELFLHVQNLYPNSPFLGPSVDAEKFFFSHGDLHGANILVDPKSGAVTGLIDWEAAAFRPLWACMAGVGWFREDRQRFLTSDVDPENFEDDVSGDAELRALFRTELHNRNPDLFACFLGGVELRGILNGACDLPRPAGSPDIFLSRYLRLGFWNEARRGPFPCDMNAWRRRRYQLDVVERERQQALKAAQNGKI</sequence>
<dbReference type="InterPro" id="IPR011009">
    <property type="entry name" value="Kinase-like_dom_sf"/>
</dbReference>
<dbReference type="PANTHER" id="PTHR21310">
    <property type="entry name" value="AMINOGLYCOSIDE PHOSPHOTRANSFERASE-RELATED-RELATED"/>
    <property type="match status" value="1"/>
</dbReference>
<evidence type="ECO:0000313" key="3">
    <source>
        <dbReference type="Proteomes" id="UP000054270"/>
    </source>
</evidence>
<dbReference type="SUPFAM" id="SSF56112">
    <property type="entry name" value="Protein kinase-like (PK-like)"/>
    <property type="match status" value="1"/>
</dbReference>
<keyword evidence="3" id="KW-1185">Reference proteome</keyword>
<dbReference type="OMA" id="LWKACSY"/>
<feature type="domain" description="Aminoglycoside phosphotransferase" evidence="1">
    <location>
        <begin position="298"/>
        <end position="336"/>
    </location>
</feature>
<dbReference type="EMBL" id="KN817602">
    <property type="protein sequence ID" value="KJA17531.1"/>
    <property type="molecule type" value="Genomic_DNA"/>
</dbReference>
<dbReference type="Pfam" id="PF01636">
    <property type="entry name" value="APH"/>
    <property type="match status" value="2"/>
</dbReference>
<evidence type="ECO:0000313" key="2">
    <source>
        <dbReference type="EMBL" id="KJA17531.1"/>
    </source>
</evidence>
<dbReference type="PANTHER" id="PTHR21310:SF15">
    <property type="entry name" value="AMINOGLYCOSIDE PHOSPHOTRANSFERASE DOMAIN-CONTAINING PROTEIN"/>
    <property type="match status" value="1"/>
</dbReference>
<reference evidence="3" key="1">
    <citation type="submission" date="2014-04" db="EMBL/GenBank/DDBJ databases">
        <title>Evolutionary Origins and Diversification of the Mycorrhizal Mutualists.</title>
        <authorList>
            <consortium name="DOE Joint Genome Institute"/>
            <consortium name="Mycorrhizal Genomics Consortium"/>
            <person name="Kohler A."/>
            <person name="Kuo A."/>
            <person name="Nagy L.G."/>
            <person name="Floudas D."/>
            <person name="Copeland A."/>
            <person name="Barry K.W."/>
            <person name="Cichocki N."/>
            <person name="Veneault-Fourrey C."/>
            <person name="LaButti K."/>
            <person name="Lindquist E.A."/>
            <person name="Lipzen A."/>
            <person name="Lundell T."/>
            <person name="Morin E."/>
            <person name="Murat C."/>
            <person name="Riley R."/>
            <person name="Ohm R."/>
            <person name="Sun H."/>
            <person name="Tunlid A."/>
            <person name="Henrissat B."/>
            <person name="Grigoriev I.V."/>
            <person name="Hibbett D.S."/>
            <person name="Martin F."/>
        </authorList>
    </citation>
    <scope>NUCLEOTIDE SEQUENCE [LARGE SCALE GENOMIC DNA]</scope>
    <source>
        <strain evidence="3">FD-334 SS-4</strain>
    </source>
</reference>
<accession>A0A0D2NLI8</accession>
<dbReference type="InterPro" id="IPR051678">
    <property type="entry name" value="AGP_Transferase"/>
</dbReference>
<proteinExistence type="predicted"/>
<dbReference type="InterPro" id="IPR002575">
    <property type="entry name" value="Aminoglycoside_PTrfase"/>
</dbReference>
<organism evidence="2 3">
    <name type="scientific">Hypholoma sublateritium (strain FD-334 SS-4)</name>
    <dbReference type="NCBI Taxonomy" id="945553"/>
    <lineage>
        <taxon>Eukaryota</taxon>
        <taxon>Fungi</taxon>
        <taxon>Dikarya</taxon>
        <taxon>Basidiomycota</taxon>
        <taxon>Agaricomycotina</taxon>
        <taxon>Agaricomycetes</taxon>
        <taxon>Agaricomycetidae</taxon>
        <taxon>Agaricales</taxon>
        <taxon>Agaricineae</taxon>
        <taxon>Strophariaceae</taxon>
        <taxon>Hypholoma</taxon>
    </lineage>
</organism>
<protein>
    <recommendedName>
        <fullName evidence="1">Aminoglycoside phosphotransferase domain-containing protein</fullName>
    </recommendedName>
</protein>
<evidence type="ECO:0000259" key="1">
    <source>
        <dbReference type="Pfam" id="PF01636"/>
    </source>
</evidence>
<gene>
    <name evidence="2" type="ORF">HYPSUDRAFT_206125</name>
</gene>
<dbReference type="STRING" id="945553.A0A0D2NLI8"/>
<name>A0A0D2NLI8_HYPSF</name>
<dbReference type="AlphaFoldDB" id="A0A0D2NLI8"/>